<reference evidence="1" key="1">
    <citation type="submission" date="2021-02" db="EMBL/GenBank/DDBJ databases">
        <authorList>
            <person name="Nowell W R."/>
        </authorList>
    </citation>
    <scope>NUCLEOTIDE SEQUENCE</scope>
</reference>
<evidence type="ECO:0000313" key="1">
    <source>
        <dbReference type="EMBL" id="CAF1414315.1"/>
    </source>
</evidence>
<accession>A0A815LWT7</accession>
<gene>
    <name evidence="2" type="ORF">JBS370_LOCUS32766</name>
    <name evidence="1" type="ORF">ZHD862_LOCUS33667</name>
</gene>
<comment type="caution">
    <text evidence="1">The sequence shown here is derived from an EMBL/GenBank/DDBJ whole genome shotgun (WGS) entry which is preliminary data.</text>
</comment>
<proteinExistence type="predicted"/>
<dbReference type="Proteomes" id="UP000663836">
    <property type="component" value="Unassembled WGS sequence"/>
</dbReference>
<organism evidence="1 3">
    <name type="scientific">Rotaria sordida</name>
    <dbReference type="NCBI Taxonomy" id="392033"/>
    <lineage>
        <taxon>Eukaryota</taxon>
        <taxon>Metazoa</taxon>
        <taxon>Spiralia</taxon>
        <taxon>Gnathifera</taxon>
        <taxon>Rotifera</taxon>
        <taxon>Eurotatoria</taxon>
        <taxon>Bdelloidea</taxon>
        <taxon>Philodinida</taxon>
        <taxon>Philodinidae</taxon>
        <taxon>Rotaria</taxon>
    </lineage>
</organism>
<evidence type="ECO:0000313" key="3">
    <source>
        <dbReference type="Proteomes" id="UP000663864"/>
    </source>
</evidence>
<sequence length="114" mass="13527">MVQTRQQVKRQEELDQLTTHQEFQRLSGIEIEQSSHLPNYEHIVYRPISFLMTEKLVNTILSNNFYKLPKFGGKSNENVNKWLTDITNELNMVKLNDQQKFSVIQTFLVDDARR</sequence>
<protein>
    <submittedName>
        <fullName evidence="1">Uncharacterized protein</fullName>
    </submittedName>
</protein>
<evidence type="ECO:0000313" key="2">
    <source>
        <dbReference type="EMBL" id="CAF4124116.1"/>
    </source>
</evidence>
<dbReference type="Proteomes" id="UP000663864">
    <property type="component" value="Unassembled WGS sequence"/>
</dbReference>
<dbReference type="EMBL" id="CAJNOT010004068">
    <property type="protein sequence ID" value="CAF1414315.1"/>
    <property type="molecule type" value="Genomic_DNA"/>
</dbReference>
<name>A0A815LWT7_9BILA</name>
<dbReference type="AlphaFoldDB" id="A0A815LWT7"/>
<dbReference type="EMBL" id="CAJOBD010008919">
    <property type="protein sequence ID" value="CAF4124116.1"/>
    <property type="molecule type" value="Genomic_DNA"/>
</dbReference>